<dbReference type="GO" id="GO:0016758">
    <property type="term" value="F:hexosyltransferase activity"/>
    <property type="evidence" value="ECO:0007669"/>
    <property type="project" value="UniProtKB-ARBA"/>
</dbReference>
<dbReference type="EMBL" id="JACHLD010000006">
    <property type="protein sequence ID" value="MBB4803657.1"/>
    <property type="molecule type" value="Genomic_DNA"/>
</dbReference>
<dbReference type="Proteomes" id="UP000561681">
    <property type="component" value="Unassembled WGS sequence"/>
</dbReference>
<dbReference type="SUPFAM" id="SSF53448">
    <property type="entry name" value="Nucleotide-diphospho-sugar transferases"/>
    <property type="match status" value="1"/>
</dbReference>
<organism evidence="2 3">
    <name type="scientific">Flavobacterium nitrogenifigens</name>
    <dbReference type="NCBI Taxonomy" id="1617283"/>
    <lineage>
        <taxon>Bacteria</taxon>
        <taxon>Pseudomonadati</taxon>
        <taxon>Bacteroidota</taxon>
        <taxon>Flavobacteriia</taxon>
        <taxon>Flavobacteriales</taxon>
        <taxon>Flavobacteriaceae</taxon>
        <taxon>Flavobacterium</taxon>
    </lineage>
</organism>
<name>A0A7W7N9P1_9FLAO</name>
<evidence type="ECO:0000259" key="1">
    <source>
        <dbReference type="Pfam" id="PF00535"/>
    </source>
</evidence>
<comment type="caution">
    <text evidence="2">The sequence shown here is derived from an EMBL/GenBank/DDBJ whole genome shotgun (WGS) entry which is preliminary data.</text>
</comment>
<dbReference type="AlphaFoldDB" id="A0A7W7N9P1"/>
<feature type="domain" description="Glycosyltransferase 2-like" evidence="1">
    <location>
        <begin position="9"/>
        <end position="142"/>
    </location>
</feature>
<dbReference type="InterPro" id="IPR029044">
    <property type="entry name" value="Nucleotide-diphossugar_trans"/>
</dbReference>
<evidence type="ECO:0000313" key="3">
    <source>
        <dbReference type="Proteomes" id="UP000561681"/>
    </source>
</evidence>
<evidence type="ECO:0000313" key="2">
    <source>
        <dbReference type="EMBL" id="MBB4803657.1"/>
    </source>
</evidence>
<sequence length="312" mass="36612">MDNNIKKVSVIMPAFNAEQYIDSAIKSVISQEYVHWELIIIDDGSTDNTAQIANYYSSIDERIYYFYQENGKQGKARNYGISKSSGEYLAFLDADDIWLTNKLIIQIQEIQENNANLVFSDSYVFKNDEIFDVKEKMNVPGGLFYDIKSLGFFLQRNRIPILSVLVEIEKVREVGGFSEKPEIQNVEDYHLWLKLLMNNCVFYSSTYVLTKYRIHNNSITSSDKIALNKIPDAFFDLLKLYPNYKKQIEKELKLKFNKIYKKNLFTQQELAIWIEKNSKYISKSSLQYIYLFFNSFLPTKATKRLLIYTLNI</sequence>
<dbReference type="Pfam" id="PF00535">
    <property type="entry name" value="Glycos_transf_2"/>
    <property type="match status" value="1"/>
</dbReference>
<reference evidence="2 3" key="1">
    <citation type="submission" date="2020-08" db="EMBL/GenBank/DDBJ databases">
        <title>Functional genomics of gut bacteria from endangered species of beetles.</title>
        <authorList>
            <person name="Carlos-Shanley C."/>
        </authorList>
    </citation>
    <scope>NUCLEOTIDE SEQUENCE [LARGE SCALE GENOMIC DNA]</scope>
    <source>
        <strain evidence="2 3">S00142</strain>
    </source>
</reference>
<accession>A0A7W7N9P1</accession>
<dbReference type="InterPro" id="IPR001173">
    <property type="entry name" value="Glyco_trans_2-like"/>
</dbReference>
<dbReference type="PANTHER" id="PTHR22916">
    <property type="entry name" value="GLYCOSYLTRANSFERASE"/>
    <property type="match status" value="1"/>
</dbReference>
<dbReference type="PANTHER" id="PTHR22916:SF3">
    <property type="entry name" value="UDP-GLCNAC:BETAGAL BETA-1,3-N-ACETYLGLUCOSAMINYLTRANSFERASE-LIKE PROTEIN 1"/>
    <property type="match status" value="1"/>
</dbReference>
<dbReference type="RefSeq" id="WP_184165434.1">
    <property type="nucleotide sequence ID" value="NZ_JACHLD010000006.1"/>
</dbReference>
<keyword evidence="2" id="KW-0808">Transferase</keyword>
<dbReference type="Gene3D" id="3.90.550.10">
    <property type="entry name" value="Spore Coat Polysaccharide Biosynthesis Protein SpsA, Chain A"/>
    <property type="match status" value="1"/>
</dbReference>
<keyword evidence="3" id="KW-1185">Reference proteome</keyword>
<proteinExistence type="predicted"/>
<gene>
    <name evidence="2" type="ORF">HNP37_003732</name>
</gene>
<protein>
    <submittedName>
        <fullName evidence="2">Glycosyltransferase involved in cell wall biosynthesis</fullName>
    </submittedName>
</protein>